<evidence type="ECO:0000313" key="2">
    <source>
        <dbReference type="Proteomes" id="UP001219518"/>
    </source>
</evidence>
<sequence length="81" mass="8992">MSLFHLFHLRFRSRPSTGRLRDVLVSSAGGAAQVCHQMAALCSVEYENRENEWLLSQAHSHPSADLTDSLNILQVGSLVND</sequence>
<keyword evidence="2" id="KW-1185">Reference proteome</keyword>
<dbReference type="Proteomes" id="UP001219518">
    <property type="component" value="Unassembled WGS sequence"/>
</dbReference>
<comment type="caution">
    <text evidence="1">The sequence shown here is derived from an EMBL/GenBank/DDBJ whole genome shotgun (WGS) entry which is preliminary data.</text>
</comment>
<accession>A0AAE1H6M8</accession>
<dbReference type="AlphaFoldDB" id="A0AAE1H6M8"/>
<protein>
    <submittedName>
        <fullName evidence="1">UPF0310 protein YdcG</fullName>
    </submittedName>
</protein>
<evidence type="ECO:0000313" key="1">
    <source>
        <dbReference type="EMBL" id="KAK3915760.1"/>
    </source>
</evidence>
<reference evidence="1" key="2">
    <citation type="journal article" date="2023" name="BMC Genomics">
        <title>Pest status, molecular evolution, and epigenetic factors derived from the genome assembly of Frankliniella fusca, a thysanopteran phytovirus vector.</title>
        <authorList>
            <person name="Catto M.A."/>
            <person name="Labadie P.E."/>
            <person name="Jacobson A.L."/>
            <person name="Kennedy G.G."/>
            <person name="Srinivasan R."/>
            <person name="Hunt B.G."/>
        </authorList>
    </citation>
    <scope>NUCLEOTIDE SEQUENCE</scope>
    <source>
        <strain evidence="1">PL_HMW_Pooled</strain>
    </source>
</reference>
<dbReference type="EMBL" id="JAHWGI010000462">
    <property type="protein sequence ID" value="KAK3915760.1"/>
    <property type="molecule type" value="Genomic_DNA"/>
</dbReference>
<name>A0AAE1H6M8_9NEOP</name>
<gene>
    <name evidence="1" type="ORF">KUF71_005905</name>
</gene>
<organism evidence="1 2">
    <name type="scientific">Frankliniella fusca</name>
    <dbReference type="NCBI Taxonomy" id="407009"/>
    <lineage>
        <taxon>Eukaryota</taxon>
        <taxon>Metazoa</taxon>
        <taxon>Ecdysozoa</taxon>
        <taxon>Arthropoda</taxon>
        <taxon>Hexapoda</taxon>
        <taxon>Insecta</taxon>
        <taxon>Pterygota</taxon>
        <taxon>Neoptera</taxon>
        <taxon>Paraneoptera</taxon>
        <taxon>Thysanoptera</taxon>
        <taxon>Terebrantia</taxon>
        <taxon>Thripoidea</taxon>
        <taxon>Thripidae</taxon>
        <taxon>Frankliniella</taxon>
    </lineage>
</organism>
<reference evidence="1" key="1">
    <citation type="submission" date="2021-07" db="EMBL/GenBank/DDBJ databases">
        <authorList>
            <person name="Catto M.A."/>
            <person name="Jacobson A."/>
            <person name="Kennedy G."/>
            <person name="Labadie P."/>
            <person name="Hunt B.G."/>
            <person name="Srinivasan R."/>
        </authorList>
    </citation>
    <scope>NUCLEOTIDE SEQUENCE</scope>
    <source>
        <strain evidence="1">PL_HMW_Pooled</strain>
        <tissue evidence="1">Head</tissue>
    </source>
</reference>
<proteinExistence type="predicted"/>